<dbReference type="EMBL" id="CP001648">
    <property type="protein sequence ID" value="ACS66672.1"/>
    <property type="molecule type" value="Genomic_DNA"/>
</dbReference>
<geneLocation type="plasmid" evidence="1">
    <name>pRp12D03</name>
</geneLocation>
<proteinExistence type="predicted"/>
<evidence type="ECO:0000313" key="1">
    <source>
        <dbReference type="EMBL" id="ACS66672.1"/>
    </source>
</evidence>
<name>C6BRG4_RALP1</name>
<protein>
    <submittedName>
        <fullName evidence="1">Uncharacterized protein</fullName>
    </submittedName>
</protein>
<dbReference type="AlphaFoldDB" id="C6BRG4"/>
<reference evidence="1" key="1">
    <citation type="submission" date="2009-06" db="EMBL/GenBank/DDBJ databases">
        <title>Complete sequence plasmid 3 of Ralstonia pickettii 12D.</title>
        <authorList>
            <consortium name="US DOE Joint Genome Institute"/>
            <person name="Lucas S."/>
            <person name="Copeland A."/>
            <person name="Lapidus A."/>
            <person name="Glavina del Rio T."/>
            <person name="Dalin E."/>
            <person name="Tice H."/>
            <person name="Bruce D."/>
            <person name="Goodwin L."/>
            <person name="Pitluck S."/>
            <person name="Sims D."/>
            <person name="Meincke L."/>
            <person name="Brettin T."/>
            <person name="Detter J.C."/>
            <person name="Han C."/>
            <person name="Larimer F."/>
            <person name="Land M."/>
            <person name="Hauser L."/>
            <person name="Kyrpides N."/>
            <person name="Ovchinnikova G."/>
            <person name="Marsh T."/>
            <person name="Richardson P."/>
        </authorList>
    </citation>
    <scope>NUCLEOTIDE SEQUENCE [LARGE SCALE GENOMIC DNA]</scope>
    <source>
        <plasmid evidence="1">12D</plasmid>
        <plasmid evidence="1">pRp12D03</plasmid>
    </source>
</reference>
<organism evidence="1">
    <name type="scientific">Ralstonia pickettii (strain 12D)</name>
    <dbReference type="NCBI Taxonomy" id="428406"/>
    <lineage>
        <taxon>Bacteria</taxon>
        <taxon>Pseudomonadati</taxon>
        <taxon>Pseudomonadota</taxon>
        <taxon>Betaproteobacteria</taxon>
        <taxon>Burkholderiales</taxon>
        <taxon>Burkholderiaceae</taxon>
        <taxon>Ralstonia</taxon>
    </lineage>
</organism>
<sequence length="99" mass="11062">MKWSVEQIAVLKASITAGDNVYLRLNEGAAPEKVVRIEEDELDVRVYFGSGSTYVRLSNLLDDDDLPALDRFFIMHPLPWKTQGIGRPKNLLASCKSAP</sequence>
<accession>C6BRG4</accession>
<dbReference type="HOGENOM" id="CLU_2318123_0_0_4"/>
<dbReference type="KEGG" id="rpf:Rpic12D_5450"/>
<gene>
    <name evidence="1" type="ordered locus">Rpic12D_5450</name>
</gene>
<keyword evidence="1" id="KW-0614">Plasmid</keyword>